<proteinExistence type="predicted"/>
<dbReference type="EMBL" id="JBHMCA010000042">
    <property type="protein sequence ID" value="MFB9445472.1"/>
    <property type="molecule type" value="Genomic_DNA"/>
</dbReference>
<organism evidence="1 2">
    <name type="scientific">Dactylosporangium vinaceum</name>
    <dbReference type="NCBI Taxonomy" id="53362"/>
    <lineage>
        <taxon>Bacteria</taxon>
        <taxon>Bacillati</taxon>
        <taxon>Actinomycetota</taxon>
        <taxon>Actinomycetes</taxon>
        <taxon>Micromonosporales</taxon>
        <taxon>Micromonosporaceae</taxon>
        <taxon>Dactylosporangium</taxon>
    </lineage>
</organism>
<evidence type="ECO:0000313" key="1">
    <source>
        <dbReference type="EMBL" id="MFB9445472.1"/>
    </source>
</evidence>
<evidence type="ECO:0000313" key="2">
    <source>
        <dbReference type="Proteomes" id="UP001589608"/>
    </source>
</evidence>
<dbReference type="RefSeq" id="WP_223103827.1">
    <property type="nucleotide sequence ID" value="NZ_CP061913.1"/>
</dbReference>
<dbReference type="Proteomes" id="UP001589608">
    <property type="component" value="Unassembled WGS sequence"/>
</dbReference>
<gene>
    <name evidence="1" type="ORF">ACFFTR_20545</name>
</gene>
<reference evidence="1 2" key="1">
    <citation type="submission" date="2024-09" db="EMBL/GenBank/DDBJ databases">
        <authorList>
            <person name="Sun Q."/>
            <person name="Mori K."/>
        </authorList>
    </citation>
    <scope>NUCLEOTIDE SEQUENCE [LARGE SCALE GENOMIC DNA]</scope>
    <source>
        <strain evidence="1 2">JCM 3307</strain>
    </source>
</reference>
<name>A0ABV5M9D1_9ACTN</name>
<sequence length="168" mass="19123">MNDFAPLLGNWRTRVSYLTTGRVAEGSWTFVDALDGRAVLDEWRVGPEIGLCVRIWDERLRLWRFTFHSTATSVVIHMYARTVRDEIVLERAEADRLERWVFHTIQPDTFRWRSDVAYGGAPWQTIQTVEAVRAARTTADDDSPLGRTVLQLTTGSRHGAPRCCGCGV</sequence>
<protein>
    <recommendedName>
        <fullName evidence="3">DUF1579 domain-containing protein</fullName>
    </recommendedName>
</protein>
<accession>A0ABV5M9D1</accession>
<keyword evidence="2" id="KW-1185">Reference proteome</keyword>
<comment type="caution">
    <text evidence="1">The sequence shown here is derived from an EMBL/GenBank/DDBJ whole genome shotgun (WGS) entry which is preliminary data.</text>
</comment>
<evidence type="ECO:0008006" key="3">
    <source>
        <dbReference type="Google" id="ProtNLM"/>
    </source>
</evidence>